<keyword evidence="6" id="KW-0804">Transcription</keyword>
<proteinExistence type="inferred from homology"/>
<dbReference type="GO" id="GO:0006357">
    <property type="term" value="P:regulation of transcription by RNA polymerase II"/>
    <property type="evidence" value="ECO:0007669"/>
    <property type="project" value="InterPro"/>
</dbReference>
<dbReference type="GO" id="GO:0003712">
    <property type="term" value="F:transcription coregulator activity"/>
    <property type="evidence" value="ECO:0007669"/>
    <property type="project" value="InterPro"/>
</dbReference>
<dbReference type="GO" id="GO:0016592">
    <property type="term" value="C:mediator complex"/>
    <property type="evidence" value="ECO:0007669"/>
    <property type="project" value="InterPro"/>
</dbReference>
<accession>A0A811K421</accession>
<evidence type="ECO:0000256" key="7">
    <source>
        <dbReference type="SAM" id="MobiDB-lite"/>
    </source>
</evidence>
<dbReference type="AlphaFoldDB" id="A0A811K421"/>
<evidence type="ECO:0000313" key="9">
    <source>
        <dbReference type="Proteomes" id="UP000614601"/>
    </source>
</evidence>
<evidence type="ECO:0000256" key="3">
    <source>
        <dbReference type="ARBA" id="ARBA00019621"/>
    </source>
</evidence>
<comment type="similarity">
    <text evidence="2 6">Belongs to the Mediator complex subunit 11 family.</text>
</comment>
<feature type="region of interest" description="Disordered" evidence="7">
    <location>
        <begin position="138"/>
        <end position="165"/>
    </location>
</feature>
<keyword evidence="6" id="KW-0010">Activator</keyword>
<comment type="subunit">
    <text evidence="6">Component of the Mediator complex.</text>
</comment>
<gene>
    <name evidence="6" type="primary">MED11</name>
    <name evidence="8" type="ORF">BOKJ2_LOCUS3323</name>
</gene>
<dbReference type="Proteomes" id="UP000783686">
    <property type="component" value="Unassembled WGS sequence"/>
</dbReference>
<reference evidence="8" key="1">
    <citation type="submission" date="2020-09" db="EMBL/GenBank/DDBJ databases">
        <authorList>
            <person name="Kikuchi T."/>
        </authorList>
    </citation>
    <scope>NUCLEOTIDE SEQUENCE</scope>
    <source>
        <strain evidence="8">SH1</strain>
    </source>
</reference>
<evidence type="ECO:0000256" key="6">
    <source>
        <dbReference type="RuleBase" id="RU364147"/>
    </source>
</evidence>
<sequence>MNIPQLQQQQPSSSDGFDFLRDSTSVSLRQRLQALDEVDKKIAEIMDSTRDLIITLDKDKQISRTKMDENAKKYTKVLEEDIMKVISDQLTYMEQLCVGAEHQDSMFRVQNKNKMTKEVLNRMYTEVACLQTLVANGANEDGTPDGNDVEMIQEGSIHTGSIDSE</sequence>
<feature type="compositionally biased region" description="Polar residues" evidence="7">
    <location>
        <begin position="156"/>
        <end position="165"/>
    </location>
</feature>
<evidence type="ECO:0000256" key="5">
    <source>
        <dbReference type="ARBA" id="ARBA00032011"/>
    </source>
</evidence>
<evidence type="ECO:0000313" key="8">
    <source>
        <dbReference type="EMBL" id="CAD5210696.1"/>
    </source>
</evidence>
<comment type="subcellular location">
    <subcellularLocation>
        <location evidence="1 6">Nucleus</location>
    </subcellularLocation>
</comment>
<dbReference type="OrthoDB" id="5418434at2759"/>
<evidence type="ECO:0000256" key="4">
    <source>
        <dbReference type="ARBA" id="ARBA00023242"/>
    </source>
</evidence>
<keyword evidence="6" id="KW-0805">Transcription regulation</keyword>
<organism evidence="8 9">
    <name type="scientific">Bursaphelenchus okinawaensis</name>
    <dbReference type="NCBI Taxonomy" id="465554"/>
    <lineage>
        <taxon>Eukaryota</taxon>
        <taxon>Metazoa</taxon>
        <taxon>Ecdysozoa</taxon>
        <taxon>Nematoda</taxon>
        <taxon>Chromadorea</taxon>
        <taxon>Rhabditida</taxon>
        <taxon>Tylenchina</taxon>
        <taxon>Tylenchomorpha</taxon>
        <taxon>Aphelenchoidea</taxon>
        <taxon>Aphelenchoididae</taxon>
        <taxon>Bursaphelenchus</taxon>
    </lineage>
</organism>
<dbReference type="EMBL" id="CAJFCW020000002">
    <property type="protein sequence ID" value="CAG9091877.1"/>
    <property type="molecule type" value="Genomic_DNA"/>
</dbReference>
<keyword evidence="9" id="KW-1185">Reference proteome</keyword>
<name>A0A811K421_9BILA</name>
<dbReference type="Gene3D" id="1.10.287.3490">
    <property type="match status" value="1"/>
</dbReference>
<dbReference type="Pfam" id="PF10280">
    <property type="entry name" value="Med11"/>
    <property type="match status" value="1"/>
</dbReference>
<evidence type="ECO:0000256" key="2">
    <source>
        <dbReference type="ARBA" id="ARBA00008186"/>
    </source>
</evidence>
<dbReference type="InterPro" id="IPR019404">
    <property type="entry name" value="Mediator_Med11"/>
</dbReference>
<comment type="function">
    <text evidence="6">Component of the Mediator complex, a coactivator involved in the regulated transcription of nearly all RNA polymerase II-dependent genes. Mediator functions as a bridge to convey information from gene-specific regulatory proteins to the basal RNA polymerase II transcription machinery. Mediator is recruited to promoters by direct interactions with regulatory proteins and serves as a scaffold for the assembly of a functional pre-initiation complex with RNA polymerase II and the general transcription factors.</text>
</comment>
<dbReference type="Proteomes" id="UP000614601">
    <property type="component" value="Unassembled WGS sequence"/>
</dbReference>
<comment type="caution">
    <text evidence="8">The sequence shown here is derived from an EMBL/GenBank/DDBJ whole genome shotgun (WGS) entry which is preliminary data.</text>
</comment>
<protein>
    <recommendedName>
        <fullName evidence="3 6">Mediator of RNA polymerase II transcription subunit 11</fullName>
    </recommendedName>
    <alternativeName>
        <fullName evidence="5 6">Mediator complex subunit 11</fullName>
    </alternativeName>
</protein>
<evidence type="ECO:0000256" key="1">
    <source>
        <dbReference type="ARBA" id="ARBA00004123"/>
    </source>
</evidence>
<dbReference type="EMBL" id="CAJFDH010000002">
    <property type="protein sequence ID" value="CAD5210696.1"/>
    <property type="molecule type" value="Genomic_DNA"/>
</dbReference>
<keyword evidence="4 6" id="KW-0539">Nucleus</keyword>